<keyword evidence="5" id="KW-1185">Reference proteome</keyword>
<evidence type="ECO:0000259" key="3">
    <source>
        <dbReference type="Pfam" id="PF12588"/>
    </source>
</evidence>
<evidence type="ECO:0000256" key="2">
    <source>
        <dbReference type="ARBA" id="ARBA00023239"/>
    </source>
</evidence>
<dbReference type="GO" id="GO:0004609">
    <property type="term" value="F:phosphatidylserine decarboxylase activity"/>
    <property type="evidence" value="ECO:0007669"/>
    <property type="project" value="InterPro"/>
</dbReference>
<dbReference type="OrthoDB" id="5973539at2759"/>
<evidence type="ECO:0000313" key="5">
    <source>
        <dbReference type="Proteomes" id="UP000092993"/>
    </source>
</evidence>
<dbReference type="PANTHER" id="PTHR10067">
    <property type="entry name" value="PHOSPHATIDYLSERINE DECARBOXYLASE"/>
    <property type="match status" value="1"/>
</dbReference>
<dbReference type="AlphaFoldDB" id="A0A1C7LZF2"/>
<reference evidence="4 5" key="1">
    <citation type="submission" date="2016-03" db="EMBL/GenBank/DDBJ databases">
        <title>Whole genome sequencing of Grifola frondosa 9006-11.</title>
        <authorList>
            <person name="Min B."/>
            <person name="Park H."/>
            <person name="Kim J.-G."/>
            <person name="Cho H."/>
            <person name="Oh Y.-L."/>
            <person name="Kong W.-S."/>
            <person name="Choi I.-G."/>
        </authorList>
    </citation>
    <scope>NUCLEOTIDE SEQUENCE [LARGE SCALE GENOMIC DNA]</scope>
    <source>
        <strain evidence="4 5">9006-11</strain>
    </source>
</reference>
<keyword evidence="1" id="KW-0210">Decarboxylase</keyword>
<dbReference type="PANTHER" id="PTHR10067:SF9">
    <property type="entry name" value="PHOSPHATIDYLSERINE DECARBOXYLASE FAMILY PROTEIN (AFU_ORTHOLOGUE AFUA_7G01730)"/>
    <property type="match status" value="1"/>
</dbReference>
<evidence type="ECO:0000313" key="4">
    <source>
        <dbReference type="EMBL" id="OBZ69606.1"/>
    </source>
</evidence>
<feature type="domain" description="L-tryptophan decarboxylase PsiD-like" evidence="3">
    <location>
        <begin position="2"/>
        <end position="118"/>
    </location>
</feature>
<accession>A0A1C7LZF2</accession>
<protein>
    <submittedName>
        <fullName evidence="4">Phosphatidylserine decarboxylase proenzyme 3</fullName>
    </submittedName>
</protein>
<proteinExistence type="predicted"/>
<dbReference type="InterPro" id="IPR022237">
    <property type="entry name" value="PsiD-like"/>
</dbReference>
<dbReference type="Pfam" id="PF12588">
    <property type="entry name" value="PSDC"/>
    <property type="match status" value="1"/>
</dbReference>
<sequence length="322" mass="36189">MVDLFHQIFLQVSDENQVKDFDSLLYILDIIVVQPPKYFIAKEEDGNEIGEPIGVPMFLVFDLLSNTSAAFDLFRMPAFNMAMKSLLDSWGEYLTTEDSNRSLNNQDEGWFSDAALTSLEEGRGIFNETYRDTGERAARRRPEKKHVIHNACESTVYRIAYNVQAHDQFWLKGQAYSLYDMLDRDAETATKFVGGTIYQAFLSPFDYHRWRSPVDGVISRVVNVPGTYYAVLPDGGADPDDPDFKPGDPHGALIRSQAWLTISAARALIFIEADNRDIGLMCFVGVGMVEVSTCETKVTFADNVAVDQHLLVNSIIAQVEKA</sequence>
<dbReference type="Proteomes" id="UP000092993">
    <property type="component" value="Unassembled WGS sequence"/>
</dbReference>
<name>A0A1C7LZF2_GRIFR</name>
<comment type="caution">
    <text evidence="4">The sequence shown here is derived from an EMBL/GenBank/DDBJ whole genome shotgun (WGS) entry which is preliminary data.</text>
</comment>
<organism evidence="4 5">
    <name type="scientific">Grifola frondosa</name>
    <name type="common">Maitake</name>
    <name type="synonym">Polyporus frondosus</name>
    <dbReference type="NCBI Taxonomy" id="5627"/>
    <lineage>
        <taxon>Eukaryota</taxon>
        <taxon>Fungi</taxon>
        <taxon>Dikarya</taxon>
        <taxon>Basidiomycota</taxon>
        <taxon>Agaricomycotina</taxon>
        <taxon>Agaricomycetes</taxon>
        <taxon>Polyporales</taxon>
        <taxon>Grifolaceae</taxon>
        <taxon>Grifola</taxon>
    </lineage>
</organism>
<gene>
    <name evidence="4" type="primary">psd3_1</name>
    <name evidence="4" type="ORF">A0H81_10326</name>
</gene>
<dbReference type="GO" id="GO:0005739">
    <property type="term" value="C:mitochondrion"/>
    <property type="evidence" value="ECO:0007669"/>
    <property type="project" value="TreeGrafter"/>
</dbReference>
<evidence type="ECO:0000256" key="1">
    <source>
        <dbReference type="ARBA" id="ARBA00022793"/>
    </source>
</evidence>
<dbReference type="GO" id="GO:0006646">
    <property type="term" value="P:phosphatidylethanolamine biosynthetic process"/>
    <property type="evidence" value="ECO:0007669"/>
    <property type="project" value="TreeGrafter"/>
</dbReference>
<keyword evidence="2" id="KW-0456">Lyase</keyword>
<dbReference type="STRING" id="5627.A0A1C7LZF2"/>
<dbReference type="Pfam" id="PF02666">
    <property type="entry name" value="PS_Dcarbxylase"/>
    <property type="match status" value="1"/>
</dbReference>
<dbReference type="EMBL" id="LUGG01000015">
    <property type="protein sequence ID" value="OBZ69606.1"/>
    <property type="molecule type" value="Genomic_DNA"/>
</dbReference>
<dbReference type="InterPro" id="IPR003817">
    <property type="entry name" value="PS_Dcarbxylase"/>
</dbReference>
<dbReference type="OMA" id="VIHNACE"/>